<dbReference type="InterPro" id="IPR002110">
    <property type="entry name" value="Ankyrin_rpt"/>
</dbReference>
<protein>
    <submittedName>
        <fullName evidence="5">Uncharacterized protein</fullName>
    </submittedName>
</protein>
<dbReference type="Pfam" id="PF12796">
    <property type="entry name" value="Ank_2"/>
    <property type="match status" value="1"/>
</dbReference>
<proteinExistence type="predicted"/>
<evidence type="ECO:0000256" key="3">
    <source>
        <dbReference type="PROSITE-ProRule" id="PRU00023"/>
    </source>
</evidence>
<dbReference type="PROSITE" id="PS50297">
    <property type="entry name" value="ANK_REP_REGION"/>
    <property type="match status" value="1"/>
</dbReference>
<dbReference type="SUPFAM" id="SSF48403">
    <property type="entry name" value="Ankyrin repeat"/>
    <property type="match status" value="1"/>
</dbReference>
<dbReference type="PROSITE" id="PS50088">
    <property type="entry name" value="ANK_REPEAT"/>
    <property type="match status" value="1"/>
</dbReference>
<dbReference type="AlphaFoldDB" id="A0A0G4FC86"/>
<evidence type="ECO:0000313" key="5">
    <source>
        <dbReference type="EMBL" id="CEM10806.1"/>
    </source>
</evidence>
<dbReference type="EMBL" id="CDMZ01000275">
    <property type="protein sequence ID" value="CEM10806.1"/>
    <property type="molecule type" value="Genomic_DNA"/>
</dbReference>
<evidence type="ECO:0000256" key="1">
    <source>
        <dbReference type="ARBA" id="ARBA00022737"/>
    </source>
</evidence>
<dbReference type="InterPro" id="IPR036770">
    <property type="entry name" value="Ankyrin_rpt-contain_sf"/>
</dbReference>
<dbReference type="PhylomeDB" id="A0A0G4FC86"/>
<keyword evidence="1" id="KW-0677">Repeat</keyword>
<evidence type="ECO:0000256" key="4">
    <source>
        <dbReference type="SAM" id="MobiDB-lite"/>
    </source>
</evidence>
<feature type="region of interest" description="Disordered" evidence="4">
    <location>
        <begin position="497"/>
        <end position="517"/>
    </location>
</feature>
<dbReference type="PANTHER" id="PTHR24198:SF165">
    <property type="entry name" value="ANKYRIN REPEAT-CONTAINING PROTEIN-RELATED"/>
    <property type="match status" value="1"/>
</dbReference>
<feature type="repeat" description="ANK" evidence="3">
    <location>
        <begin position="599"/>
        <end position="624"/>
    </location>
</feature>
<dbReference type="VEuPathDB" id="CryptoDB:Cvel_3198"/>
<dbReference type="Pfam" id="PF00023">
    <property type="entry name" value="Ank"/>
    <property type="match status" value="1"/>
</dbReference>
<keyword evidence="2 3" id="KW-0040">ANK repeat</keyword>
<sequence length="1022" mass="112446">MKAKDSDVLSVLIASGFFGLRGFWKVSSVSKKVLKLRDDPSRLGFGSVCSGFCSTSEREGVWKMIDHCFEQDDAKALQQVLALKGLSGRYPKLLRRVLEKKPGSLKCVKFLMDRESTPFCVELSLDILSKMTAEHLKYMIFQKRMHPDCWLDVPNGHSSEPPSTLSPALNVVIQADRFDLAEVLLDAGARVDVCTWSAEEGGVFDHNFRPPTFCGSSPLLLLVDRLALLHTTEQEFLVRGTGEGEEGHRHVVQQRETGLALLERMARMSKELGCLELRWSDRRTFFDERTPLGRACVCRDAEAVGVLLKVQERVVGQKGKENIILLPLSDEYISIPRRRQTEILRIEDSSCAAALEVILADLQGVHLDRVDEDGHTALSLACSLGMEKSAEVLLKKGARPSRVMGLDGDFVSRSPLVEAVRDLDGGDLQFFSLKCNSDSLVSLLLQWKANPNEVVEDLGEVFTLLQWVLGAAGYLGGQESDPVSVAKLLLHNGASCSPPSPSPFPSPTPILPAATRPKWNPPSVSQVSPLLLACDQYDDPELLRLLCTKGGADPNASGLGLERKRWLESPVRVVMEKGRMRSLEALADCGADLNVVWEDGHSPLSLACSQSDAEKVQLLLDRGVALMGEVEGGRLQIPLVIAADRLCTEIMSILLERGADVNRQGLLWSAWDGRETLKSPLQAAMDLGGGVWRDADFMGTLFRVVEMLIEHGACCSRPSNASAETESESQPSNGVLLSPYPPACELSPLSAACEMQSVYLLALLYEKGGAALESQAEVGRVLAFLLSHRGDAQSMGQEVSQEEAKTQTLFQWRLAEDILQKEGAETGLLSVYWRGTVTATVDNVIPSFGSGSWISDLIALEEARGPSLLRVIREVPLGELEEPQLDPRRGQSLCYLYPEHRRTGEFCPLLVAIRSGWEEGIEALMERGVGVSRRNDLGDYTTDERSVRLFTPETPLFAALDTERCELALRLIKKGGVIKVEEKERLLKRVQGQTGSSQHPTLFLNDLIYFIKNTVPSDVADH</sequence>
<organism evidence="5">
    <name type="scientific">Chromera velia CCMP2878</name>
    <dbReference type="NCBI Taxonomy" id="1169474"/>
    <lineage>
        <taxon>Eukaryota</taxon>
        <taxon>Sar</taxon>
        <taxon>Alveolata</taxon>
        <taxon>Colpodellida</taxon>
        <taxon>Chromeraceae</taxon>
        <taxon>Chromera</taxon>
    </lineage>
</organism>
<feature type="compositionally biased region" description="Pro residues" evidence="4">
    <location>
        <begin position="498"/>
        <end position="510"/>
    </location>
</feature>
<reference evidence="5" key="1">
    <citation type="submission" date="2014-11" db="EMBL/GenBank/DDBJ databases">
        <authorList>
            <person name="Otto D Thomas"/>
            <person name="Naeem Raeece"/>
        </authorList>
    </citation>
    <scope>NUCLEOTIDE SEQUENCE</scope>
</reference>
<dbReference type="SMART" id="SM00248">
    <property type="entry name" value="ANK"/>
    <property type="match status" value="8"/>
</dbReference>
<dbReference type="Gene3D" id="1.25.40.20">
    <property type="entry name" value="Ankyrin repeat-containing domain"/>
    <property type="match status" value="2"/>
</dbReference>
<name>A0A0G4FC86_9ALVE</name>
<evidence type="ECO:0000256" key="2">
    <source>
        <dbReference type="ARBA" id="ARBA00023043"/>
    </source>
</evidence>
<dbReference type="PANTHER" id="PTHR24198">
    <property type="entry name" value="ANKYRIN REPEAT AND PROTEIN KINASE DOMAIN-CONTAINING PROTEIN"/>
    <property type="match status" value="1"/>
</dbReference>
<gene>
    <name evidence="5" type="ORF">Cvel_3198</name>
</gene>
<accession>A0A0G4FC86</accession>